<dbReference type="PROSITE" id="PS50977">
    <property type="entry name" value="HTH_TETR_2"/>
    <property type="match status" value="1"/>
</dbReference>
<organism evidence="4 5">
    <name type="scientific">Candidatus Gallilactobacillus intestinavium</name>
    <dbReference type="NCBI Taxonomy" id="2840838"/>
    <lineage>
        <taxon>Bacteria</taxon>
        <taxon>Bacillati</taxon>
        <taxon>Bacillota</taxon>
        <taxon>Bacilli</taxon>
        <taxon>Lactobacillales</taxon>
        <taxon>Lactobacillaceae</taxon>
        <taxon>Lactobacillaceae incertae sedis</taxon>
        <taxon>Candidatus Gallilactobacillus</taxon>
    </lineage>
</organism>
<dbReference type="AlphaFoldDB" id="A0A9D9E6Y8"/>
<feature type="DNA-binding region" description="H-T-H motif" evidence="2">
    <location>
        <begin position="31"/>
        <end position="50"/>
    </location>
</feature>
<dbReference type="InterPro" id="IPR001647">
    <property type="entry name" value="HTH_TetR"/>
</dbReference>
<evidence type="ECO:0000256" key="1">
    <source>
        <dbReference type="ARBA" id="ARBA00023125"/>
    </source>
</evidence>
<comment type="caution">
    <text evidence="4">The sequence shown here is derived from an EMBL/GenBank/DDBJ whole genome shotgun (WGS) entry which is preliminary data.</text>
</comment>
<keyword evidence="1 2" id="KW-0238">DNA-binding</keyword>
<evidence type="ECO:0000256" key="2">
    <source>
        <dbReference type="PROSITE-ProRule" id="PRU00335"/>
    </source>
</evidence>
<sequence length="191" mass="22365">MNTDLRIIKTKKAIWDAFMKLISTKDYNDITVTLLAKEANISRKTFYTYYSSIGDLADYYIQYASEQILTTIRKQNFREIFHHPEQMLDAILTLLAQRNQLIQNILFFDEYNVFLHKVERKIINGLIPIIQEAYPNINTDNAKLASSFLVLNLLSMLNFHFNGEKIENIPEHFKNQLIQLNLYGLNGLINN</sequence>
<proteinExistence type="predicted"/>
<gene>
    <name evidence="4" type="ORF">IAA89_04545</name>
</gene>
<accession>A0A9D9E6Y8</accession>
<protein>
    <submittedName>
        <fullName evidence="4">TetR/AcrR family transcriptional regulator</fullName>
    </submittedName>
</protein>
<name>A0A9D9E6Y8_9LACO</name>
<dbReference type="PANTHER" id="PTHR43479:SF7">
    <property type="entry name" value="TETR-FAMILY TRANSCRIPTIONAL REGULATOR"/>
    <property type="match status" value="1"/>
</dbReference>
<dbReference type="Pfam" id="PF00440">
    <property type="entry name" value="TetR_N"/>
    <property type="match status" value="1"/>
</dbReference>
<dbReference type="SUPFAM" id="SSF46689">
    <property type="entry name" value="Homeodomain-like"/>
    <property type="match status" value="1"/>
</dbReference>
<dbReference type="GO" id="GO:0003677">
    <property type="term" value="F:DNA binding"/>
    <property type="evidence" value="ECO:0007669"/>
    <property type="project" value="UniProtKB-UniRule"/>
</dbReference>
<dbReference type="Proteomes" id="UP000823614">
    <property type="component" value="Unassembled WGS sequence"/>
</dbReference>
<dbReference type="EMBL" id="JADIMP010000075">
    <property type="protein sequence ID" value="MBO8441682.1"/>
    <property type="molecule type" value="Genomic_DNA"/>
</dbReference>
<reference evidence="4" key="2">
    <citation type="journal article" date="2021" name="PeerJ">
        <title>Extensive microbial diversity within the chicken gut microbiome revealed by metagenomics and culture.</title>
        <authorList>
            <person name="Gilroy R."/>
            <person name="Ravi A."/>
            <person name="Getino M."/>
            <person name="Pursley I."/>
            <person name="Horton D.L."/>
            <person name="Alikhan N.F."/>
            <person name="Baker D."/>
            <person name="Gharbi K."/>
            <person name="Hall N."/>
            <person name="Watson M."/>
            <person name="Adriaenssens E.M."/>
            <person name="Foster-Nyarko E."/>
            <person name="Jarju S."/>
            <person name="Secka A."/>
            <person name="Antonio M."/>
            <person name="Oren A."/>
            <person name="Chaudhuri R.R."/>
            <person name="La Ragione R."/>
            <person name="Hildebrand F."/>
            <person name="Pallen M.J."/>
        </authorList>
    </citation>
    <scope>NUCLEOTIDE SEQUENCE</scope>
    <source>
        <strain evidence="4">C6-149</strain>
    </source>
</reference>
<dbReference type="InterPro" id="IPR050624">
    <property type="entry name" value="HTH-type_Tx_Regulator"/>
</dbReference>
<evidence type="ECO:0000259" key="3">
    <source>
        <dbReference type="PROSITE" id="PS50977"/>
    </source>
</evidence>
<dbReference type="InterPro" id="IPR009057">
    <property type="entry name" value="Homeodomain-like_sf"/>
</dbReference>
<evidence type="ECO:0000313" key="4">
    <source>
        <dbReference type="EMBL" id="MBO8441682.1"/>
    </source>
</evidence>
<dbReference type="Gene3D" id="1.10.357.10">
    <property type="entry name" value="Tetracycline Repressor, domain 2"/>
    <property type="match status" value="1"/>
</dbReference>
<dbReference type="PANTHER" id="PTHR43479">
    <property type="entry name" value="ACREF/ENVCD OPERON REPRESSOR-RELATED"/>
    <property type="match status" value="1"/>
</dbReference>
<evidence type="ECO:0000313" key="5">
    <source>
        <dbReference type="Proteomes" id="UP000823614"/>
    </source>
</evidence>
<feature type="domain" description="HTH tetR-type" evidence="3">
    <location>
        <begin position="8"/>
        <end position="68"/>
    </location>
</feature>
<reference evidence="4" key="1">
    <citation type="submission" date="2020-10" db="EMBL/GenBank/DDBJ databases">
        <authorList>
            <person name="Gilroy R."/>
        </authorList>
    </citation>
    <scope>NUCLEOTIDE SEQUENCE</scope>
    <source>
        <strain evidence="4">C6-149</strain>
    </source>
</reference>